<evidence type="ECO:0008006" key="8">
    <source>
        <dbReference type="Google" id="ProtNLM"/>
    </source>
</evidence>
<dbReference type="InterPro" id="IPR005311">
    <property type="entry name" value="PBP_dimer"/>
</dbReference>
<dbReference type="InterPro" id="IPR012338">
    <property type="entry name" value="Beta-lactam/transpept-like"/>
</dbReference>
<dbReference type="Pfam" id="PF03717">
    <property type="entry name" value="PBP_dimer"/>
    <property type="match status" value="1"/>
</dbReference>
<dbReference type="InterPro" id="IPR050515">
    <property type="entry name" value="Beta-lactam/transpept"/>
</dbReference>
<feature type="domain" description="Penicillin-binding protein dimerisation" evidence="5">
    <location>
        <begin position="74"/>
        <end position="240"/>
    </location>
</feature>
<evidence type="ECO:0000313" key="7">
    <source>
        <dbReference type="Proteomes" id="UP000230363"/>
    </source>
</evidence>
<dbReference type="Gene3D" id="3.90.1310.10">
    <property type="entry name" value="Penicillin-binding protein 2a (Domain 2)"/>
    <property type="match status" value="1"/>
</dbReference>
<dbReference type="SUPFAM" id="SSF56601">
    <property type="entry name" value="beta-lactamase/transpeptidase-like"/>
    <property type="match status" value="1"/>
</dbReference>
<feature type="non-terminal residue" evidence="6">
    <location>
        <position position="518"/>
    </location>
</feature>
<comment type="subcellular location">
    <subcellularLocation>
        <location evidence="1">Membrane</location>
    </subcellularLocation>
</comment>
<comment type="caution">
    <text evidence="6">The sequence shown here is derived from an EMBL/GenBank/DDBJ whole genome shotgun (WGS) entry which is preliminary data.</text>
</comment>
<dbReference type="SUPFAM" id="SSF56519">
    <property type="entry name" value="Penicillin binding protein dimerisation domain"/>
    <property type="match status" value="1"/>
</dbReference>
<evidence type="ECO:0000259" key="5">
    <source>
        <dbReference type="Pfam" id="PF03717"/>
    </source>
</evidence>
<accession>A0A2M7Q8H9</accession>
<dbReference type="Proteomes" id="UP000230363">
    <property type="component" value="Unassembled WGS sequence"/>
</dbReference>
<name>A0A2M7Q8H9_9BACT</name>
<evidence type="ECO:0000313" key="6">
    <source>
        <dbReference type="EMBL" id="PIY59375.1"/>
    </source>
</evidence>
<dbReference type="Gene3D" id="3.40.710.10">
    <property type="entry name" value="DD-peptidase/beta-lactamase superfamily"/>
    <property type="match status" value="1"/>
</dbReference>
<organism evidence="6 7">
    <name type="scientific">Candidatus Wolfebacteria bacterium CG_4_10_14_0_8_um_filter_37_11</name>
    <dbReference type="NCBI Taxonomy" id="1975062"/>
    <lineage>
        <taxon>Bacteria</taxon>
        <taxon>Candidatus Wolfeibacteriota</taxon>
    </lineage>
</organism>
<evidence type="ECO:0000256" key="1">
    <source>
        <dbReference type="ARBA" id="ARBA00004370"/>
    </source>
</evidence>
<dbReference type="Pfam" id="PF00905">
    <property type="entry name" value="Transpeptidase"/>
    <property type="match status" value="1"/>
</dbReference>
<protein>
    <recommendedName>
        <fullName evidence="8">Penicillin-binding protein 2</fullName>
    </recommendedName>
</protein>
<evidence type="ECO:0000256" key="3">
    <source>
        <dbReference type="SAM" id="Phobius"/>
    </source>
</evidence>
<dbReference type="GO" id="GO:0005886">
    <property type="term" value="C:plasma membrane"/>
    <property type="evidence" value="ECO:0007669"/>
    <property type="project" value="TreeGrafter"/>
</dbReference>
<evidence type="ECO:0000256" key="2">
    <source>
        <dbReference type="ARBA" id="ARBA00023136"/>
    </source>
</evidence>
<keyword evidence="3" id="KW-1133">Transmembrane helix</keyword>
<dbReference type="InterPro" id="IPR036138">
    <property type="entry name" value="PBP_dimer_sf"/>
</dbReference>
<feature type="domain" description="Penicillin-binding protein transpeptidase" evidence="4">
    <location>
        <begin position="283"/>
        <end position="512"/>
    </location>
</feature>
<evidence type="ECO:0000259" key="4">
    <source>
        <dbReference type="Pfam" id="PF00905"/>
    </source>
</evidence>
<reference evidence="7" key="1">
    <citation type="submission" date="2017-09" db="EMBL/GenBank/DDBJ databases">
        <title>Depth-based differentiation of microbial function through sediment-hosted aquifers and enrichment of novel symbionts in the deep terrestrial subsurface.</title>
        <authorList>
            <person name="Probst A.J."/>
            <person name="Ladd B."/>
            <person name="Jarett J.K."/>
            <person name="Geller-Mcgrath D.E."/>
            <person name="Sieber C.M.K."/>
            <person name="Emerson J.B."/>
            <person name="Anantharaman K."/>
            <person name="Thomas B.C."/>
            <person name="Malmstrom R."/>
            <person name="Stieglmeier M."/>
            <person name="Klingl A."/>
            <person name="Woyke T."/>
            <person name="Ryan C.M."/>
            <person name="Banfield J.F."/>
        </authorList>
    </citation>
    <scope>NUCLEOTIDE SEQUENCE [LARGE SCALE GENOMIC DNA]</scope>
</reference>
<proteinExistence type="predicted"/>
<dbReference type="PANTHER" id="PTHR30627">
    <property type="entry name" value="PEPTIDOGLYCAN D,D-TRANSPEPTIDASE"/>
    <property type="match status" value="1"/>
</dbReference>
<keyword evidence="2 3" id="KW-0472">Membrane</keyword>
<sequence>MADFFLEEAVLDDLAKGLDLVEMPLLGKIFKIIGFIVVIIATVVFLRVSFLGIWKGDFYKKRALTNAGQIISLAAERGIIFDRFGEPLVKNNSTYKVDLKLVELMKPGIRGKIFKEFHKILGIEIADMEKMVQSIDLEKQDFITLPVALGKEQAEQIKSLNLRPIVVKEEFKREYFESRIFSHILGYVGAVDDNNIKNNSTFDLNDVVGKSGLEGYYDKELRGIEGEMIYYRNAKGEIIDSKFLMASSPGLDIKTAVDKDLQIYFYNRLKEKIDNIGADAGVGIALNPKTGEVLALVSIPSFDANEITKNDLNNPDMPFLNRAISGVYAPGSIIKPLVAIAALKEGVINPKTEIYSRGYIEIPNPYFPDKPSRFVDWKPHGWVNLYSAIARSSNVYFYALGGGLPRSEAELLLRGLPDNKISGLGISKLREYWKKFGFEEKTGIDLLAETNGFLPDVEKKEKNTGEPWRLGDTYNISIGQGDLLITPLSLLNYIAAIADNGVFHKPFVAQKIFSVNKN</sequence>
<dbReference type="GO" id="GO:0008658">
    <property type="term" value="F:penicillin binding"/>
    <property type="evidence" value="ECO:0007669"/>
    <property type="project" value="InterPro"/>
</dbReference>
<dbReference type="EMBL" id="PFKZ01000081">
    <property type="protein sequence ID" value="PIY59375.1"/>
    <property type="molecule type" value="Genomic_DNA"/>
</dbReference>
<dbReference type="AlphaFoldDB" id="A0A2M7Q8H9"/>
<gene>
    <name evidence="6" type="ORF">COY96_02175</name>
</gene>
<keyword evidence="3" id="KW-0812">Transmembrane</keyword>
<dbReference type="GO" id="GO:0071555">
    <property type="term" value="P:cell wall organization"/>
    <property type="evidence" value="ECO:0007669"/>
    <property type="project" value="TreeGrafter"/>
</dbReference>
<dbReference type="InterPro" id="IPR001460">
    <property type="entry name" value="PCN-bd_Tpept"/>
</dbReference>
<feature type="transmembrane region" description="Helical" evidence="3">
    <location>
        <begin position="29"/>
        <end position="54"/>
    </location>
</feature>